<reference evidence="3" key="3">
    <citation type="journal article" date="2016" name="Gigascience">
        <title>De novo construction of an expanded transcriptome assembly for the western tarnished plant bug, Lygus hesperus.</title>
        <authorList>
            <person name="Tassone E.E."/>
            <person name="Geib S.M."/>
            <person name="Hall B."/>
            <person name="Fabrick J.A."/>
            <person name="Brent C.S."/>
            <person name="Hull J.J."/>
        </authorList>
    </citation>
    <scope>NUCLEOTIDE SEQUENCE</scope>
</reference>
<name>A0A0A9XQL3_LYGHE</name>
<evidence type="ECO:0000313" key="3">
    <source>
        <dbReference type="EMBL" id="JAQ05864.1"/>
    </source>
</evidence>
<evidence type="ECO:0000313" key="1">
    <source>
        <dbReference type="EMBL" id="JAF99454.1"/>
    </source>
</evidence>
<protein>
    <submittedName>
        <fullName evidence="2">tRNA pseudouridine synthase B</fullName>
    </submittedName>
</protein>
<proteinExistence type="predicted"/>
<reference evidence="2" key="2">
    <citation type="submission" date="2014-07" db="EMBL/GenBank/DDBJ databases">
        <authorList>
            <person name="Hull J."/>
        </authorList>
    </citation>
    <scope>NUCLEOTIDE SEQUENCE</scope>
</reference>
<dbReference type="EMBL" id="GBHO01044149">
    <property type="protein sequence ID" value="JAF99454.1"/>
    <property type="molecule type" value="Transcribed_RNA"/>
</dbReference>
<organism evidence="2">
    <name type="scientific">Lygus hesperus</name>
    <name type="common">Western plant bug</name>
    <dbReference type="NCBI Taxonomy" id="30085"/>
    <lineage>
        <taxon>Eukaryota</taxon>
        <taxon>Metazoa</taxon>
        <taxon>Ecdysozoa</taxon>
        <taxon>Arthropoda</taxon>
        <taxon>Hexapoda</taxon>
        <taxon>Insecta</taxon>
        <taxon>Pterygota</taxon>
        <taxon>Neoptera</taxon>
        <taxon>Paraneoptera</taxon>
        <taxon>Hemiptera</taxon>
        <taxon>Heteroptera</taxon>
        <taxon>Panheteroptera</taxon>
        <taxon>Cimicomorpha</taxon>
        <taxon>Miridae</taxon>
        <taxon>Mirini</taxon>
        <taxon>Lygus</taxon>
    </lineage>
</organism>
<reference evidence="2" key="1">
    <citation type="journal article" date="2014" name="PLoS ONE">
        <title>Transcriptome-Based Identification of ABC Transporters in the Western Tarnished Plant Bug Lygus hesperus.</title>
        <authorList>
            <person name="Hull J.J."/>
            <person name="Chaney K."/>
            <person name="Geib S.M."/>
            <person name="Fabrick J.A."/>
            <person name="Brent C.S."/>
            <person name="Walsh D."/>
            <person name="Lavine L.C."/>
        </authorList>
    </citation>
    <scope>NUCLEOTIDE SEQUENCE</scope>
</reference>
<dbReference type="AlphaFoldDB" id="A0A0A9XQL3"/>
<evidence type="ECO:0000313" key="2">
    <source>
        <dbReference type="EMBL" id="JAG21093.1"/>
    </source>
</evidence>
<sequence>MASIMGLQSAGGIQLSAAHGNLRGVAKVVERDFYTLQKLIVTQHTDRYDEPAFIITVSEYLAELFANLAVLYRSTASLNYDEQGRGHREWLLAQAFSTISA</sequence>
<dbReference type="EMBL" id="GBHO01022511">
    <property type="protein sequence ID" value="JAG21093.1"/>
    <property type="molecule type" value="Transcribed_RNA"/>
</dbReference>
<dbReference type="EMBL" id="GDHC01012765">
    <property type="protein sequence ID" value="JAQ05864.1"/>
    <property type="molecule type" value="Transcribed_RNA"/>
</dbReference>
<gene>
    <name evidence="2" type="primary">truB_9</name>
    <name evidence="1" type="synonym">truB_0</name>
    <name evidence="1" type="ORF">CM83_15328</name>
    <name evidence="2" type="ORF">CM83_15331</name>
    <name evidence="3" type="ORF">g.378</name>
</gene>
<accession>A0A0A9XQL3</accession>